<evidence type="ECO:0000313" key="3">
    <source>
        <dbReference type="Proteomes" id="UP001596253"/>
    </source>
</evidence>
<dbReference type="Proteomes" id="UP001596253">
    <property type="component" value="Unassembled WGS sequence"/>
</dbReference>
<dbReference type="CDD" id="cd00093">
    <property type="entry name" value="HTH_XRE"/>
    <property type="match status" value="1"/>
</dbReference>
<reference evidence="3" key="1">
    <citation type="journal article" date="2019" name="Int. J. Syst. Evol. Microbiol.">
        <title>The Global Catalogue of Microorganisms (GCM) 10K type strain sequencing project: providing services to taxonomists for standard genome sequencing and annotation.</title>
        <authorList>
            <consortium name="The Broad Institute Genomics Platform"/>
            <consortium name="The Broad Institute Genome Sequencing Center for Infectious Disease"/>
            <person name="Wu L."/>
            <person name="Ma J."/>
        </authorList>
    </citation>
    <scope>NUCLEOTIDE SEQUENCE [LARGE SCALE GENOMIC DNA]</scope>
    <source>
        <strain evidence="3">CCM 8932</strain>
    </source>
</reference>
<dbReference type="PROSITE" id="PS50943">
    <property type="entry name" value="HTH_CROC1"/>
    <property type="match status" value="1"/>
</dbReference>
<dbReference type="SUPFAM" id="SSF47413">
    <property type="entry name" value="lambda repressor-like DNA-binding domains"/>
    <property type="match status" value="1"/>
</dbReference>
<gene>
    <name evidence="2" type="ORF">ACFP3T_08350</name>
</gene>
<dbReference type="SMART" id="SM00530">
    <property type="entry name" value="HTH_XRE"/>
    <property type="match status" value="1"/>
</dbReference>
<protein>
    <submittedName>
        <fullName evidence="2">Helix-turn-helix domain-containing protein</fullName>
    </submittedName>
</protein>
<dbReference type="EMBL" id="JBHSSD010000036">
    <property type="protein sequence ID" value="MFC6164677.1"/>
    <property type="molecule type" value="Genomic_DNA"/>
</dbReference>
<dbReference type="InterPro" id="IPR010982">
    <property type="entry name" value="Lambda_DNA-bd_dom_sf"/>
</dbReference>
<comment type="caution">
    <text evidence="2">The sequence shown here is derived from an EMBL/GenBank/DDBJ whole genome shotgun (WGS) entry which is preliminary data.</text>
</comment>
<evidence type="ECO:0000313" key="2">
    <source>
        <dbReference type="EMBL" id="MFC6164677.1"/>
    </source>
</evidence>
<name>A0ABW1R7N7_9LACO</name>
<feature type="domain" description="HTH cro/C1-type" evidence="1">
    <location>
        <begin position="4"/>
        <end position="57"/>
    </location>
</feature>
<organism evidence="2 3">
    <name type="scientific">Lactiplantibacillus dongliensis</name>
    <dbReference type="NCBI Taxonomy" id="2559919"/>
    <lineage>
        <taxon>Bacteria</taxon>
        <taxon>Bacillati</taxon>
        <taxon>Bacillota</taxon>
        <taxon>Bacilli</taxon>
        <taxon>Lactobacillales</taxon>
        <taxon>Lactobacillaceae</taxon>
        <taxon>Lactiplantibacillus</taxon>
    </lineage>
</organism>
<proteinExistence type="predicted"/>
<dbReference type="RefSeq" id="WP_179951414.1">
    <property type="nucleotide sequence ID" value="NZ_BJDK01000032.1"/>
</dbReference>
<dbReference type="Gene3D" id="1.10.260.40">
    <property type="entry name" value="lambda repressor-like DNA-binding domains"/>
    <property type="match status" value="1"/>
</dbReference>
<sequence>MNQVKVIRQRYQMKRPDFAALLGVSVRTLEGWESGRFTPSGAAKKLLQVIGASHEAFAQLQRFKGESQMIELERDPEALTIMGVPFASPKAYQAAVNAIANNMFEGYVPTVEDVRHLVDDAQSPIDPREILKQVEAEEHVVTHD</sequence>
<keyword evidence="3" id="KW-1185">Reference proteome</keyword>
<accession>A0ABW1R7N7</accession>
<evidence type="ECO:0000259" key="1">
    <source>
        <dbReference type="PROSITE" id="PS50943"/>
    </source>
</evidence>
<dbReference type="InterPro" id="IPR001387">
    <property type="entry name" value="Cro/C1-type_HTH"/>
</dbReference>